<evidence type="ECO:0000313" key="4">
    <source>
        <dbReference type="Proteomes" id="UP000347383"/>
    </source>
</evidence>
<evidence type="ECO:0000313" key="3">
    <source>
        <dbReference type="EMBL" id="QGH02413.1"/>
    </source>
</evidence>
<dbReference type="RefSeq" id="WP_154412582.1">
    <property type="nucleotide sequence ID" value="NZ_CP033165.1"/>
</dbReference>
<dbReference type="Proteomes" id="UP000347383">
    <property type="component" value="Chromosome"/>
</dbReference>
<feature type="signal peptide" evidence="2">
    <location>
        <begin position="1"/>
        <end position="26"/>
    </location>
</feature>
<feature type="chain" id="PRO_5040895131" evidence="2">
    <location>
        <begin position="27"/>
        <end position="305"/>
    </location>
</feature>
<dbReference type="PROSITE" id="PS51257">
    <property type="entry name" value="PROKAR_LIPOPROTEIN"/>
    <property type="match status" value="1"/>
</dbReference>
<proteinExistence type="predicted"/>
<organism evidence="3 4">
    <name type="scientific">Streptococcus dysgalactiae subsp. dysgalactiae</name>
    <dbReference type="NCBI Taxonomy" id="99822"/>
    <lineage>
        <taxon>Bacteria</taxon>
        <taxon>Bacillati</taxon>
        <taxon>Bacillota</taxon>
        <taxon>Bacilli</taxon>
        <taxon>Lactobacillales</taxon>
        <taxon>Streptococcaceae</taxon>
        <taxon>Streptococcus</taxon>
    </lineage>
</organism>
<keyword evidence="2" id="KW-0732">Signal</keyword>
<feature type="compositionally biased region" description="Acidic residues" evidence="1">
    <location>
        <begin position="69"/>
        <end position="97"/>
    </location>
</feature>
<dbReference type="NCBIfam" id="TIGR01167">
    <property type="entry name" value="LPXTG_anchor"/>
    <property type="match status" value="1"/>
</dbReference>
<name>A0A9X7SE48_STRDY</name>
<evidence type="ECO:0000256" key="1">
    <source>
        <dbReference type="SAM" id="MobiDB-lite"/>
    </source>
</evidence>
<sequence length="305" mass="34014">MSNKKLYFASIMVLAVLSCGFSTVRATQQSSKDMKVDRQITTDQDPSISAKPVPQEQSEAKQEIPDFPLADDFEDDLEEDEGHYFEREDEPSAEDEGLDKPSLAETSAGEADTPMLMNAIAVSLPVLDDQKTSDKPTPHVRTAPSPALRYMVAKRQLLEKMEALNAATKKLASLVSKKSDLTTQVYSHGEVFGEVLAAHYEKKKVEQTIDRRRGTSQQTNQPSVIIDELGRIISYIGDNRKDVPVPYNRKISFLVRKEKKDLPVTGDQSWTTLPWFGMTCLGFATLLVIKKTEPSSMSDKAGLRR</sequence>
<dbReference type="AlphaFoldDB" id="A0A9X7SE48"/>
<feature type="region of interest" description="Disordered" evidence="1">
    <location>
        <begin position="27"/>
        <end position="113"/>
    </location>
</feature>
<reference evidence="3 4" key="1">
    <citation type="submission" date="2018-10" db="EMBL/GenBank/DDBJ databases">
        <title>Comparative Genomics Analysis of the Streptococcus dysgalactiae subspecies dysgalactiae.</title>
        <authorList>
            <person name="Koh T.H."/>
            <person name="Abdul Rahman N."/>
            <person name="Sessions O.M."/>
        </authorList>
    </citation>
    <scope>NUCLEOTIDE SEQUENCE [LARGE SCALE GENOMIC DNA]</scope>
    <source>
        <strain evidence="3 4">DB60705-15</strain>
    </source>
</reference>
<gene>
    <name evidence="3" type="ORF">EA457_07590</name>
</gene>
<accession>A0A9X7SE48</accession>
<dbReference type="EMBL" id="CP033165">
    <property type="protein sequence ID" value="QGH02413.1"/>
    <property type="molecule type" value="Genomic_DNA"/>
</dbReference>
<evidence type="ECO:0000256" key="2">
    <source>
        <dbReference type="SAM" id="SignalP"/>
    </source>
</evidence>
<protein>
    <submittedName>
        <fullName evidence="3">LPXTG cell wall anchor domain-containing protein</fullName>
    </submittedName>
</protein>